<proteinExistence type="predicted"/>
<dbReference type="PROSITE" id="PS51257">
    <property type="entry name" value="PROKAR_LIPOPROTEIN"/>
    <property type="match status" value="1"/>
</dbReference>
<accession>A0A6P0U8V3</accession>
<reference evidence="2 3" key="1">
    <citation type="submission" date="2020-01" db="EMBL/GenBank/DDBJ databases">
        <title>Muriicola jejuensis KCTC 22299.</title>
        <authorList>
            <person name="Wang G."/>
        </authorList>
    </citation>
    <scope>NUCLEOTIDE SEQUENCE [LARGE SCALE GENOMIC DNA]</scope>
    <source>
        <strain evidence="2 3">KCTC 22299</strain>
    </source>
</reference>
<dbReference type="EMBL" id="JAABOP010000001">
    <property type="protein sequence ID" value="NER09534.1"/>
    <property type="molecule type" value="Genomic_DNA"/>
</dbReference>
<dbReference type="Proteomes" id="UP000468443">
    <property type="component" value="Unassembled WGS sequence"/>
</dbReference>
<dbReference type="AlphaFoldDB" id="A0A6P0U8V3"/>
<evidence type="ECO:0000313" key="2">
    <source>
        <dbReference type="EMBL" id="NER09534.1"/>
    </source>
</evidence>
<protein>
    <submittedName>
        <fullName evidence="2">Uncharacterized protein</fullName>
    </submittedName>
</protein>
<organism evidence="2 3">
    <name type="scientific">Muriicola jejuensis</name>
    <dbReference type="NCBI Taxonomy" id="504488"/>
    <lineage>
        <taxon>Bacteria</taxon>
        <taxon>Pseudomonadati</taxon>
        <taxon>Bacteroidota</taxon>
        <taxon>Flavobacteriia</taxon>
        <taxon>Flavobacteriales</taxon>
        <taxon>Flavobacteriaceae</taxon>
        <taxon>Muriicola</taxon>
    </lineage>
</organism>
<feature type="signal peptide" evidence="1">
    <location>
        <begin position="1"/>
        <end position="24"/>
    </location>
</feature>
<keyword evidence="1" id="KW-0732">Signal</keyword>
<name>A0A6P0U8V3_9FLAO</name>
<sequence>MIKKAIFYMVFGLFLSGCSTDKMADASTDSILGTWELTALDLNEGSASTEEEFAQDILDLLSASNCYLLTLTFEEDGTLVTTDATNYLEIGVNGQGTGLEVPCPTQRDTYNSTYTYAEGVLTFIDENQQTVSVEVTISGNVMVLSAQDLDVENFNAGGNLLFTKR</sequence>
<evidence type="ECO:0000313" key="3">
    <source>
        <dbReference type="Proteomes" id="UP000468443"/>
    </source>
</evidence>
<feature type="chain" id="PRO_5026960505" evidence="1">
    <location>
        <begin position="25"/>
        <end position="165"/>
    </location>
</feature>
<dbReference type="RefSeq" id="WP_163691584.1">
    <property type="nucleotide sequence ID" value="NZ_FXTW01000001.1"/>
</dbReference>
<gene>
    <name evidence="2" type="ORF">GWK09_03315</name>
</gene>
<comment type="caution">
    <text evidence="2">The sequence shown here is derived from an EMBL/GenBank/DDBJ whole genome shotgun (WGS) entry which is preliminary data.</text>
</comment>
<evidence type="ECO:0000256" key="1">
    <source>
        <dbReference type="SAM" id="SignalP"/>
    </source>
</evidence>
<keyword evidence="3" id="KW-1185">Reference proteome</keyword>